<evidence type="ECO:0000256" key="1">
    <source>
        <dbReference type="ARBA" id="ARBA00003343"/>
    </source>
</evidence>
<comment type="function">
    <text evidence="1">Catalyzes the last step of tRNA splicing, the transfer of the splice junction 2'-phosphate from ligated tRNA to NAD to produce ADP-ribose 1''-2'' cyclic phosphate.</text>
</comment>
<keyword evidence="5" id="KW-1185">Reference proteome</keyword>
<proteinExistence type="predicted"/>
<evidence type="ECO:0000256" key="2">
    <source>
        <dbReference type="ARBA" id="ARBA00012007"/>
    </source>
</evidence>
<sequence>MATSTGRICCFTCNKAKATSKCAGCLKDFCFTHLSDHRQELTNQLDDIEVHRDLFRQALNEQTTDPQTHPLIKKIDQWEQDSINKIHETVKEVRQVLFQHILRHTNQIEEKLNLLTKQIRACREEDDIIETDLSRWHNEFIQLNEQLIKPQNIIIEYNSTPLVNKIHVDISSNKAHTIDEPIKSNEDIHINTHSYPQVTYPFFFFIKWDAQRSFHFLDRTTRSSLSYVHNIDTSTKSNGKIIQLSKALSWILRHAVIKEGLQFQYDGYVFVKDVLKHPTFANKYTIEDIHQCVETNEKKRFALKTDRVTGQEMIRAQLK</sequence>
<evidence type="ECO:0000256" key="3">
    <source>
        <dbReference type="ARBA" id="ARBA00047949"/>
    </source>
</evidence>
<dbReference type="PANTHER" id="PTHR12684:SF2">
    <property type="entry name" value="TRNA 2'-PHOSPHOTRANSFERASE 1"/>
    <property type="match status" value="1"/>
</dbReference>
<evidence type="ECO:0000313" key="5">
    <source>
        <dbReference type="Proteomes" id="UP000663832"/>
    </source>
</evidence>
<dbReference type="PANTHER" id="PTHR12684">
    <property type="entry name" value="PUTATIVE PHOSPHOTRANSFERASE"/>
    <property type="match status" value="1"/>
</dbReference>
<protein>
    <recommendedName>
        <fullName evidence="2">2'-phosphotransferase</fullName>
        <ecNumber evidence="2">2.7.1.160</ecNumber>
    </recommendedName>
</protein>
<dbReference type="Pfam" id="PF01885">
    <property type="entry name" value="PTS_2-RNA"/>
    <property type="match status" value="1"/>
</dbReference>
<dbReference type="Proteomes" id="UP000663832">
    <property type="component" value="Unassembled WGS sequence"/>
</dbReference>
<dbReference type="Gene3D" id="1.10.10.970">
    <property type="entry name" value="RNA 2'-phosphotransferase, Tpt1/KptA family, N-terminal domain"/>
    <property type="match status" value="1"/>
</dbReference>
<comment type="catalytic activity">
    <reaction evidence="3">
        <text>2'-phospho-[ligated tRNA] + NAD(+) = mature tRNA + ADP-alpha-D-ribose 1'',2''-cyclic phosphate + nicotinamide</text>
        <dbReference type="Rhea" id="RHEA:23324"/>
        <dbReference type="Rhea" id="RHEA-COMP:11106"/>
        <dbReference type="Rhea" id="RHEA-COMP:11107"/>
        <dbReference type="ChEBI" id="CHEBI:17154"/>
        <dbReference type="ChEBI" id="CHEBI:57540"/>
        <dbReference type="ChEBI" id="CHEBI:76596"/>
        <dbReference type="ChEBI" id="CHEBI:82883"/>
        <dbReference type="ChEBI" id="CHEBI:85027"/>
        <dbReference type="EC" id="2.7.1.160"/>
    </reaction>
</comment>
<comment type="caution">
    <text evidence="4">The sequence shown here is derived from an EMBL/GenBank/DDBJ whole genome shotgun (WGS) entry which is preliminary data.</text>
</comment>
<dbReference type="GO" id="GO:0000215">
    <property type="term" value="F:tRNA 2'-phosphotransferase activity"/>
    <property type="evidence" value="ECO:0007669"/>
    <property type="project" value="UniProtKB-EC"/>
</dbReference>
<accession>A0A815R4S6</accession>
<dbReference type="EMBL" id="CAJNOM010000500">
    <property type="protein sequence ID" value="CAF1472160.1"/>
    <property type="molecule type" value="Genomic_DNA"/>
</dbReference>
<dbReference type="EC" id="2.7.1.160" evidence="2"/>
<dbReference type="OrthoDB" id="419694at2759"/>
<organism evidence="4 5">
    <name type="scientific">Adineta steineri</name>
    <dbReference type="NCBI Taxonomy" id="433720"/>
    <lineage>
        <taxon>Eukaryota</taxon>
        <taxon>Metazoa</taxon>
        <taxon>Spiralia</taxon>
        <taxon>Gnathifera</taxon>
        <taxon>Rotifera</taxon>
        <taxon>Eurotatoria</taxon>
        <taxon>Bdelloidea</taxon>
        <taxon>Adinetida</taxon>
        <taxon>Adinetidae</taxon>
        <taxon>Adineta</taxon>
    </lineage>
</organism>
<dbReference type="InterPro" id="IPR002745">
    <property type="entry name" value="Ptrans_KptA/Tpt1"/>
</dbReference>
<dbReference type="InterPro" id="IPR042080">
    <property type="entry name" value="RNA_2'-PTrans_N"/>
</dbReference>
<dbReference type="SUPFAM" id="SSF56399">
    <property type="entry name" value="ADP-ribosylation"/>
    <property type="match status" value="1"/>
</dbReference>
<gene>
    <name evidence="4" type="ORF">QVE165_LOCUS41670</name>
</gene>
<reference evidence="4" key="1">
    <citation type="submission" date="2021-02" db="EMBL/GenBank/DDBJ databases">
        <authorList>
            <person name="Nowell W R."/>
        </authorList>
    </citation>
    <scope>NUCLEOTIDE SEQUENCE</scope>
</reference>
<evidence type="ECO:0000313" key="4">
    <source>
        <dbReference type="EMBL" id="CAF1472160.1"/>
    </source>
</evidence>
<dbReference type="AlphaFoldDB" id="A0A815R4S6"/>
<dbReference type="GO" id="GO:0006388">
    <property type="term" value="P:tRNA splicing, via endonucleolytic cleavage and ligation"/>
    <property type="evidence" value="ECO:0007669"/>
    <property type="project" value="TreeGrafter"/>
</dbReference>
<name>A0A815R4S6_9BILA</name>